<keyword evidence="3" id="KW-1185">Reference proteome</keyword>
<accession>A0ABT7SPI3</accession>
<sequence>MSAWRHWLAAWWSRRLPAQTRVKLGQKHIFIVPTLAGYAFAAALLLMLMVAINYQNSLAYALTFLLASVGLLSILHTWRNLAGLQLIGLPAEACFVGENARFPIRLQADRRTYQAIGLGWSLQKMVMTDVAKNSEQQVELSLPAKRRGKHSAERIRVETRFPLGIWVAWSQVDLAQSVLVYPKPIEAPLELAGVAVGEDEVEGLATAGRGVDDYQGLEAWQQGDSLRRVNWKAWSKGQGLWIKQFAELKGAQTQLNFSALGGDVEYRLSVLCAQVLKLTQQETPFSLQLLEQTIGPGTGAAHQAECLTALALFAGAEHG</sequence>
<evidence type="ECO:0000256" key="1">
    <source>
        <dbReference type="SAM" id="Phobius"/>
    </source>
</evidence>
<gene>
    <name evidence="2" type="ORF">QEZ41_07420</name>
</gene>
<keyword evidence="1" id="KW-0472">Membrane</keyword>
<feature type="transmembrane region" description="Helical" evidence="1">
    <location>
        <begin position="29"/>
        <end position="52"/>
    </location>
</feature>
<organism evidence="2 3">
    <name type="scientific">Thiopseudomonas acetoxidans</name>
    <dbReference type="NCBI Taxonomy" id="3041622"/>
    <lineage>
        <taxon>Bacteria</taxon>
        <taxon>Pseudomonadati</taxon>
        <taxon>Pseudomonadota</taxon>
        <taxon>Gammaproteobacteria</taxon>
        <taxon>Pseudomonadales</taxon>
        <taxon>Pseudomonadaceae</taxon>
        <taxon>Thiopseudomonas</taxon>
    </lineage>
</organism>
<proteinExistence type="predicted"/>
<dbReference type="PANTHER" id="PTHR34351:SF1">
    <property type="entry name" value="SLR1927 PROTEIN"/>
    <property type="match status" value="1"/>
</dbReference>
<dbReference type="EMBL" id="JAUCDY010000007">
    <property type="protein sequence ID" value="MDM7858105.1"/>
    <property type="molecule type" value="Genomic_DNA"/>
</dbReference>
<feature type="transmembrane region" description="Helical" evidence="1">
    <location>
        <begin position="58"/>
        <end position="78"/>
    </location>
</feature>
<reference evidence="2 3" key="1">
    <citation type="submission" date="2023-06" db="EMBL/GenBank/DDBJ databases">
        <title>Thiopseudomonas sp. CY1220 draft genome sequence.</title>
        <authorList>
            <person name="Zhao G."/>
            <person name="An M."/>
        </authorList>
    </citation>
    <scope>NUCLEOTIDE SEQUENCE [LARGE SCALE GENOMIC DNA]</scope>
    <source>
        <strain evidence="2 3">CY1220</strain>
    </source>
</reference>
<dbReference type="RefSeq" id="WP_289410764.1">
    <property type="nucleotide sequence ID" value="NZ_JAUCDY010000007.1"/>
</dbReference>
<evidence type="ECO:0000313" key="2">
    <source>
        <dbReference type="EMBL" id="MDM7858105.1"/>
    </source>
</evidence>
<protein>
    <submittedName>
        <fullName evidence="2">DUF58 domain-containing protein</fullName>
    </submittedName>
</protein>
<name>A0ABT7SPI3_9GAMM</name>
<comment type="caution">
    <text evidence="2">The sequence shown here is derived from an EMBL/GenBank/DDBJ whole genome shotgun (WGS) entry which is preliminary data.</text>
</comment>
<keyword evidence="1" id="KW-1133">Transmembrane helix</keyword>
<dbReference type="Proteomes" id="UP001241056">
    <property type="component" value="Unassembled WGS sequence"/>
</dbReference>
<keyword evidence="1" id="KW-0812">Transmembrane</keyword>
<evidence type="ECO:0000313" key="3">
    <source>
        <dbReference type="Proteomes" id="UP001241056"/>
    </source>
</evidence>
<dbReference type="PANTHER" id="PTHR34351">
    <property type="entry name" value="SLR1927 PROTEIN-RELATED"/>
    <property type="match status" value="1"/>
</dbReference>